<dbReference type="InterPro" id="IPR003779">
    <property type="entry name" value="CMD-like"/>
</dbReference>
<accession>A0A7R7EIC8</accession>
<reference evidence="2" key="1">
    <citation type="submission" date="2020-11" db="EMBL/GenBank/DDBJ databases">
        <title>Draft genome sequencing of a Lachnospiraceae strain isolated from anoxic soil subjected to BSD treatment.</title>
        <authorList>
            <person name="Uek A."/>
            <person name="Tonouchi A."/>
        </authorList>
    </citation>
    <scope>NUCLEOTIDE SEQUENCE [LARGE SCALE GENOMIC DNA]</scope>
    <source>
        <strain evidence="2">TB5</strain>
    </source>
</reference>
<evidence type="ECO:0000313" key="2">
    <source>
        <dbReference type="EMBL" id="BCN29274.1"/>
    </source>
</evidence>
<keyword evidence="3" id="KW-1185">Reference proteome</keyword>
<feature type="domain" description="Carboxymuconolactone decarboxylase-like" evidence="1">
    <location>
        <begin position="33"/>
        <end position="116"/>
    </location>
</feature>
<organism evidence="2 3">
    <name type="scientific">Anaeromicropila herbilytica</name>
    <dbReference type="NCBI Taxonomy" id="2785025"/>
    <lineage>
        <taxon>Bacteria</taxon>
        <taxon>Bacillati</taxon>
        <taxon>Bacillota</taxon>
        <taxon>Clostridia</taxon>
        <taxon>Lachnospirales</taxon>
        <taxon>Lachnospiraceae</taxon>
        <taxon>Anaeromicropila</taxon>
    </lineage>
</organism>
<dbReference type="InterPro" id="IPR029032">
    <property type="entry name" value="AhpD-like"/>
</dbReference>
<dbReference type="Proteomes" id="UP000595897">
    <property type="component" value="Chromosome"/>
</dbReference>
<evidence type="ECO:0000313" key="3">
    <source>
        <dbReference type="Proteomes" id="UP000595897"/>
    </source>
</evidence>
<evidence type="ECO:0000259" key="1">
    <source>
        <dbReference type="Pfam" id="PF02627"/>
    </source>
</evidence>
<gene>
    <name evidence="2" type="ORF">bsdtb5_05690</name>
</gene>
<dbReference type="PANTHER" id="PTHR33570">
    <property type="entry name" value="4-CARBOXYMUCONOLACTONE DECARBOXYLASE FAMILY PROTEIN"/>
    <property type="match status" value="1"/>
</dbReference>
<dbReference type="GO" id="GO:0051920">
    <property type="term" value="F:peroxiredoxin activity"/>
    <property type="evidence" value="ECO:0007669"/>
    <property type="project" value="InterPro"/>
</dbReference>
<protein>
    <submittedName>
        <fullName evidence="2">4-carboxymuconolactone decarboxylase</fullName>
    </submittedName>
</protein>
<proteinExistence type="predicted"/>
<dbReference type="RefSeq" id="WP_271714558.1">
    <property type="nucleotide sequence ID" value="NZ_AP024169.1"/>
</dbReference>
<dbReference type="Pfam" id="PF02627">
    <property type="entry name" value="CMD"/>
    <property type="match status" value="1"/>
</dbReference>
<dbReference type="Gene3D" id="1.20.1290.10">
    <property type="entry name" value="AhpD-like"/>
    <property type="match status" value="1"/>
</dbReference>
<dbReference type="SUPFAM" id="SSF69118">
    <property type="entry name" value="AhpD-like"/>
    <property type="match status" value="1"/>
</dbReference>
<dbReference type="KEGG" id="ahb:bsdtb5_05690"/>
<sequence length="127" mass="14041">MDNIRYTKGIHNLKSVDGKGGDAVIESLDDISPDLGKYIIEFAFGDIYSRPILSLQEREMITIVSLLTAGGCEPQLEVHINGALNTGIDPIKIVESFLQCLPYTGFPRVLNAIFTAKKVFKERNLTV</sequence>
<dbReference type="EMBL" id="AP024169">
    <property type="protein sequence ID" value="BCN29274.1"/>
    <property type="molecule type" value="Genomic_DNA"/>
</dbReference>
<dbReference type="InterPro" id="IPR052512">
    <property type="entry name" value="4CMD/NDH-1_regulator"/>
</dbReference>
<dbReference type="AlphaFoldDB" id="A0A7R7EIC8"/>
<dbReference type="PANTHER" id="PTHR33570:SF10">
    <property type="entry name" value="GAMMA-CARBOXYMUCONOLACTONE DECARBOXYLASE"/>
    <property type="match status" value="1"/>
</dbReference>
<name>A0A7R7EIC8_9FIRM</name>